<comment type="caution">
    <text evidence="1">The sequence shown here is derived from an EMBL/GenBank/DDBJ whole genome shotgun (WGS) entry which is preliminary data.</text>
</comment>
<protein>
    <submittedName>
        <fullName evidence="1">Uncharacterized protein</fullName>
    </submittedName>
</protein>
<sequence>MALLRRISTEKGERELVQHLTEGASAEALLRDRLAPVDLFSDPLEEAMTRANEEIASWERSGIQVIGFAEAHAHCLSLNPRRDFV</sequence>
<reference evidence="1 2" key="1">
    <citation type="submission" date="2019-03" db="EMBL/GenBank/DDBJ databases">
        <title>Draft genome sequences of novel Actinobacteria.</title>
        <authorList>
            <person name="Sahin N."/>
            <person name="Ay H."/>
            <person name="Saygin H."/>
        </authorList>
    </citation>
    <scope>NUCLEOTIDE SEQUENCE [LARGE SCALE GENOMIC DNA]</scope>
    <source>
        <strain evidence="1 2">6K102</strain>
    </source>
</reference>
<dbReference type="EMBL" id="SMLD01000052">
    <property type="protein sequence ID" value="TDE49044.1"/>
    <property type="molecule type" value="Genomic_DNA"/>
</dbReference>
<gene>
    <name evidence="1" type="ORF">E1295_20720</name>
</gene>
<evidence type="ECO:0000313" key="1">
    <source>
        <dbReference type="EMBL" id="TDE49044.1"/>
    </source>
</evidence>
<evidence type="ECO:0000313" key="2">
    <source>
        <dbReference type="Proteomes" id="UP000295136"/>
    </source>
</evidence>
<name>A0A4R5FFJ8_9ACTN</name>
<dbReference type="AlphaFoldDB" id="A0A4R5FFJ8"/>
<dbReference type="RefSeq" id="WP_132631984.1">
    <property type="nucleotide sequence ID" value="NZ_SMLD01000052.1"/>
</dbReference>
<dbReference type="Proteomes" id="UP000295136">
    <property type="component" value="Unassembled WGS sequence"/>
</dbReference>
<proteinExistence type="predicted"/>
<keyword evidence="2" id="KW-1185">Reference proteome</keyword>
<accession>A0A4R5FFJ8</accession>
<organism evidence="1 2">
    <name type="scientific">Nonomuraea mesophila</name>
    <dbReference type="NCBI Taxonomy" id="2530382"/>
    <lineage>
        <taxon>Bacteria</taxon>
        <taxon>Bacillati</taxon>
        <taxon>Actinomycetota</taxon>
        <taxon>Actinomycetes</taxon>
        <taxon>Streptosporangiales</taxon>
        <taxon>Streptosporangiaceae</taxon>
        <taxon>Nonomuraea</taxon>
    </lineage>
</organism>